<dbReference type="SUPFAM" id="SSF50630">
    <property type="entry name" value="Acid proteases"/>
    <property type="match status" value="1"/>
</dbReference>
<dbReference type="Pfam" id="PF13975">
    <property type="entry name" value="gag-asp_proteas"/>
    <property type="match status" value="1"/>
</dbReference>
<evidence type="ECO:0000256" key="7">
    <source>
        <dbReference type="SAM" id="MobiDB-lite"/>
    </source>
</evidence>
<reference evidence="9 10" key="1">
    <citation type="submission" date="2022-01" db="EMBL/GenBank/DDBJ databases">
        <title>A chromosomal length assembly of Cordylochernes scorpioides.</title>
        <authorList>
            <person name="Zeh D."/>
            <person name="Zeh J."/>
        </authorList>
    </citation>
    <scope>NUCLEOTIDE SEQUENCE [LARGE SCALE GENOMIC DNA]</scope>
    <source>
        <strain evidence="9">IN4F17</strain>
        <tissue evidence="9">Whole Body</tissue>
    </source>
</reference>
<keyword evidence="3" id="KW-0548">Nucleotidyltransferase</keyword>
<evidence type="ECO:0000256" key="2">
    <source>
        <dbReference type="ARBA" id="ARBA00022679"/>
    </source>
</evidence>
<dbReference type="Gene3D" id="3.30.420.10">
    <property type="entry name" value="Ribonuclease H-like superfamily/Ribonuclease H"/>
    <property type="match status" value="2"/>
</dbReference>
<dbReference type="CDD" id="cd01647">
    <property type="entry name" value="RT_LTR"/>
    <property type="match status" value="1"/>
</dbReference>
<dbReference type="InterPro" id="IPR043502">
    <property type="entry name" value="DNA/RNA_pol_sf"/>
</dbReference>
<dbReference type="InterPro" id="IPR021109">
    <property type="entry name" value="Peptidase_aspartic_dom_sf"/>
</dbReference>
<dbReference type="Gene3D" id="3.10.10.10">
    <property type="entry name" value="HIV Type 1 Reverse Transcriptase, subunit A, domain 1"/>
    <property type="match status" value="2"/>
</dbReference>
<evidence type="ECO:0000256" key="1">
    <source>
        <dbReference type="ARBA" id="ARBA00012493"/>
    </source>
</evidence>
<dbReference type="InterPro" id="IPR041588">
    <property type="entry name" value="Integrase_H2C2"/>
</dbReference>
<keyword evidence="4" id="KW-0540">Nuclease</keyword>
<evidence type="ECO:0000313" key="9">
    <source>
        <dbReference type="EMBL" id="UYV81593.1"/>
    </source>
</evidence>
<accession>A0ABY6LKH3</accession>
<dbReference type="InterPro" id="IPR000477">
    <property type="entry name" value="RT_dom"/>
</dbReference>
<keyword evidence="5" id="KW-0378">Hydrolase</keyword>
<dbReference type="Pfam" id="PF05380">
    <property type="entry name" value="Peptidase_A17"/>
    <property type="match status" value="1"/>
</dbReference>
<dbReference type="Gene3D" id="2.40.70.10">
    <property type="entry name" value="Acid Proteases"/>
    <property type="match status" value="1"/>
</dbReference>
<feature type="region of interest" description="Disordered" evidence="7">
    <location>
        <begin position="976"/>
        <end position="1023"/>
    </location>
</feature>
<dbReference type="InterPro" id="IPR040647">
    <property type="entry name" value="SPIN-DOC_Znf-C2H2"/>
</dbReference>
<evidence type="ECO:0000259" key="8">
    <source>
        <dbReference type="PROSITE" id="PS50994"/>
    </source>
</evidence>
<dbReference type="InterPro" id="IPR001584">
    <property type="entry name" value="Integrase_cat-core"/>
</dbReference>
<dbReference type="Proteomes" id="UP001235939">
    <property type="component" value="Chromosome 20"/>
</dbReference>
<keyword evidence="6" id="KW-0511">Multifunctional enzyme</keyword>
<feature type="domain" description="Integrase catalytic" evidence="8">
    <location>
        <begin position="774"/>
        <end position="853"/>
    </location>
</feature>
<dbReference type="InterPro" id="IPR041577">
    <property type="entry name" value="RT_RNaseH_2"/>
</dbReference>
<proteinExistence type="predicted"/>
<name>A0ABY6LKH3_9ARAC</name>
<keyword evidence="10" id="KW-1185">Reference proteome</keyword>
<dbReference type="InterPro" id="IPR043128">
    <property type="entry name" value="Rev_trsase/Diguanyl_cyclase"/>
</dbReference>
<gene>
    <name evidence="9" type="ORF">LAZ67_20001642</name>
</gene>
<organism evidence="9 10">
    <name type="scientific">Cordylochernes scorpioides</name>
    <dbReference type="NCBI Taxonomy" id="51811"/>
    <lineage>
        <taxon>Eukaryota</taxon>
        <taxon>Metazoa</taxon>
        <taxon>Ecdysozoa</taxon>
        <taxon>Arthropoda</taxon>
        <taxon>Chelicerata</taxon>
        <taxon>Arachnida</taxon>
        <taxon>Pseudoscorpiones</taxon>
        <taxon>Cheliferoidea</taxon>
        <taxon>Chernetidae</taxon>
        <taxon>Cordylochernes</taxon>
    </lineage>
</organism>
<dbReference type="InterPro" id="IPR008042">
    <property type="entry name" value="Retrotrans_Pao"/>
</dbReference>
<dbReference type="SUPFAM" id="SSF53098">
    <property type="entry name" value="Ribonuclease H-like"/>
    <property type="match status" value="1"/>
</dbReference>
<dbReference type="EMBL" id="CP092882">
    <property type="protein sequence ID" value="UYV81593.1"/>
    <property type="molecule type" value="Genomic_DNA"/>
</dbReference>
<dbReference type="InterPro" id="IPR012337">
    <property type="entry name" value="RNaseH-like_sf"/>
</dbReference>
<dbReference type="PANTHER" id="PTHR37984">
    <property type="entry name" value="PROTEIN CBG26694"/>
    <property type="match status" value="1"/>
</dbReference>
<dbReference type="Gene3D" id="3.30.70.270">
    <property type="match status" value="2"/>
</dbReference>
<dbReference type="PANTHER" id="PTHR37984:SF5">
    <property type="entry name" value="PROTEIN NYNRIN-LIKE"/>
    <property type="match status" value="1"/>
</dbReference>
<dbReference type="InterPro" id="IPR036397">
    <property type="entry name" value="RNaseH_sf"/>
</dbReference>
<protein>
    <recommendedName>
        <fullName evidence="1">RNA-directed DNA polymerase</fullName>
        <ecNumber evidence="1">2.7.7.49</ecNumber>
    </recommendedName>
</protein>
<dbReference type="Pfam" id="PF17919">
    <property type="entry name" value="RT_RNaseH_2"/>
    <property type="match status" value="2"/>
</dbReference>
<dbReference type="Pfam" id="PF17921">
    <property type="entry name" value="Integrase_H2C2"/>
    <property type="match status" value="1"/>
</dbReference>
<dbReference type="CDD" id="cd09274">
    <property type="entry name" value="RNase_HI_RT_Ty3"/>
    <property type="match status" value="2"/>
</dbReference>
<dbReference type="PROSITE" id="PS50994">
    <property type="entry name" value="INTEGRASE"/>
    <property type="match status" value="1"/>
</dbReference>
<dbReference type="EC" id="2.7.7.49" evidence="1"/>
<dbReference type="Pfam" id="PF18658">
    <property type="entry name" value="zf-C2H2_12"/>
    <property type="match status" value="1"/>
</dbReference>
<sequence>MASFGNIENFDPSKPENWTTYVERMIFFSLANGIEKIMQKKKAIFLILIGPETYALARSLAAPKDLPHVDYEEILNILTGHFCPKPNVIVQRYHFNKHNQGNESIASYIAELRRLSENCEFVDLDDRLRDRLVCGLRKESLVKRLLSEAALTFKKAINIALCDESASANASVLMETTPDAFVFNISSSKPNGSKTKRKIADEHRNFQEKWELEYFCSEVKHKIICLICNNAISVPKLYNIKRHYEQHKSIYDTYEGLMRQENLKEFKLGMKKQQFMFTKVSQESEAAVHASYILSEMIAKHSKPFTEGDFIKECSIKAAEIVCPGSVKTFQAITLSRNTVVERVTDMARNLNDQIKEKSSCFEAFSITCDENFSFMVDITKHLSDLNLKLQGKDQIITNMCDQVNAFKCKLVLWEKQLKNEDLMHFPTCNMYKSSLGETALYQKYAEKNLSLRNEFETRSSDFKSLEVVCEAFRLKINFLNHIEKYHFSSEFEEVFKQGIDAYNGTLIHIDIPENAEPKFVKARTVPFALRELVDEKIKSLRSKGLLNQICHDYKITVNLYSNPDKYPLPTIPQLLDRLRGGRVFTKLDMAQAYQQLKVDETSAEILAINTLRGLYKVKRLPFGLNSACNNPWKRNKEHQRSFAVVENLISSKSVLAHFNEDLPILVNCDASEYGVGAILSQIDHVIERPVVFASRTLNKTERRYAVINREALAVIFAVSKFSQYLLGRKFKIVTDHKPLVGLFNPNKPIPQVLSTTMRRCHDPPKTDVYPWIWPSRPWSRLHIDHASPFQGKLFLVVVDAYSKWIEAKIVSTTSTETTINSLKEIFATHGLPDVIVSDNASNGQVERAIQTLKNLLRKNSSRNWTTRLSRSLLSMRIAKTQKSPAQLLMNRNLKSLINKFHTESVSEGRIRQEDRFKINCKPHRVVNEGQAVIARGYHGYRWLPGVVQEKTGPVSIKVETDDGEIVNRHLDQVRGCGESEALPSRSSTPQVTPEFERPPAVQETDSSEGTPKPVLRRSLRIRKPPSTRHIDIEYHFIREKIHDGTVSMQYIPTGMNTADLLPKPLKKVLHDTHRQEIMLCRIQPGEGEGVRFEDPHFSNLIFNANPIVIDKITSELPNFFIENDNWPYLKNLLLADPNFDKSSQIDLVIGAELAPCLFNGKVRFQNLSGPTACGSKLGWLLTGKILLSGENSNQDITMFASEEQDDFLKKFWELESVPSAKSLTKEEISCEEIYINNLKILEDGSYSVGLPFRTLPTLGESRINALKRPKLQQDIFNILIRFRTRPIAFSGDIMKMYRQVRIDSRDCDFQRILWRKNPSEPLLDYRLLTVIYGLSCAPYLAMRTLHQLARDKVSTFPVASKIVQTDFHVDDLISGADTIEEATCHIREVNNLLSSAEFSLRKWRSKVPEVLSGLSEQVEDRHNLWDFESVSCVKILEVAYAAVFYIRSHFKSGQVKVSLIASKTRVAPLKMFSIPRLELCAALLLATLYDTIRYSLCLEIDRVFLWKDSKIALSWIKSESRHWKPFVGNRIAEIQRLTLHYSWLYVISKNNPADCASRGITPSELVDHSLWWQGPTWLSDVNFEDPIQTQYDFPEEISGRLRHSNLQFDEKHPIILPRDHFITELIVRQCHLDHLHSGLQLTMSALRLRYWIPAGRSLAKKLIHQCMVCFRAKRQVTKQIMGDLPMHRIVKSNPFTKTGIDFAGPFLMKPNIKRSKGIKIKHWVTDCEDYDPNYKKDRPNQNTSVKQVCGAPELLNVSTLTNTPTQGAFKLINISVDVNGIPAQAFVDTGATISIINWRLFKRTRLQLQPNSDIHISQADGVTRTCGSLQTKVRIDKLIKPVTLHVMKNFKYPLLIGLDVAYLFNLLIDVKDKTIYTKFDGLQNPILVNHLEEIREHELKKLLKHNRNVLCQHAIDLGKVAIQHKIITKSEQPISLRPYRRPLKEYEEIAEQVKELLEHKLIRTSDSPWAFPVVMVPKKDGNKRMCIDYRRLNEITLDDRQPLPHIQDMFDRLHGSRFFSTLDVAWGYWQIEMDPQSIRKTEFVTNDGKVKSIQDFPRPDTVKKVRQFMGLANYYRKFVKDFSKISFPLVRLTRKNQPFIWNEEVEESFDKLKMALSTKPVLAIYNPDYPSKVYTDASKYGIGAILTQIGPDNEEHVIAYYSKTLQPHQENYSAYEMECLAVIQATDHFHVYIENQPFEIITDHAALQWLFTMKKPKPKYFRWILSLSSKSCNIVHRSGKQQTHVDALSKLPVVNIATQELQEHQ</sequence>
<dbReference type="Pfam" id="PF00078">
    <property type="entry name" value="RVT_1"/>
    <property type="match status" value="1"/>
</dbReference>
<evidence type="ECO:0000256" key="3">
    <source>
        <dbReference type="ARBA" id="ARBA00022695"/>
    </source>
</evidence>
<evidence type="ECO:0000256" key="4">
    <source>
        <dbReference type="ARBA" id="ARBA00022722"/>
    </source>
</evidence>
<dbReference type="CDD" id="cd00303">
    <property type="entry name" value="retropepsin_like"/>
    <property type="match status" value="1"/>
</dbReference>
<evidence type="ECO:0000256" key="6">
    <source>
        <dbReference type="ARBA" id="ARBA00023268"/>
    </source>
</evidence>
<evidence type="ECO:0000313" key="10">
    <source>
        <dbReference type="Proteomes" id="UP001235939"/>
    </source>
</evidence>
<dbReference type="InterPro" id="IPR050951">
    <property type="entry name" value="Retrovirus_Pol_polyprotein"/>
</dbReference>
<dbReference type="Gene3D" id="3.10.20.370">
    <property type="match status" value="1"/>
</dbReference>
<dbReference type="SUPFAM" id="SSF56672">
    <property type="entry name" value="DNA/RNA polymerases"/>
    <property type="match status" value="3"/>
</dbReference>
<keyword evidence="5" id="KW-0255">Endonuclease</keyword>
<evidence type="ECO:0000256" key="5">
    <source>
        <dbReference type="ARBA" id="ARBA00022759"/>
    </source>
</evidence>
<keyword evidence="2" id="KW-0808">Transferase</keyword>